<dbReference type="PANTHER" id="PTHR43701:SF2">
    <property type="entry name" value="MEMBRANE TRANSPORTER PROTEIN YJNA-RELATED"/>
    <property type="match status" value="1"/>
</dbReference>
<evidence type="ECO:0000313" key="8">
    <source>
        <dbReference type="Proteomes" id="UP000055035"/>
    </source>
</evidence>
<feature type="transmembrane region" description="Helical" evidence="6">
    <location>
        <begin position="242"/>
        <end position="260"/>
    </location>
</feature>
<comment type="similarity">
    <text evidence="2 6">Belongs to the 4-toluene sulfonate uptake permease (TSUP) (TC 2.A.102) family.</text>
</comment>
<evidence type="ECO:0000256" key="4">
    <source>
        <dbReference type="ARBA" id="ARBA00022989"/>
    </source>
</evidence>
<feature type="transmembrane region" description="Helical" evidence="6">
    <location>
        <begin position="42"/>
        <end position="61"/>
    </location>
</feature>
<dbReference type="InterPro" id="IPR051598">
    <property type="entry name" value="TSUP/Inactive_protease-like"/>
</dbReference>
<keyword evidence="4 6" id="KW-1133">Transmembrane helix</keyword>
<comment type="subcellular location">
    <subcellularLocation>
        <location evidence="6">Cell membrane</location>
        <topology evidence="6">Multi-pass membrane protein</topology>
    </subcellularLocation>
    <subcellularLocation>
        <location evidence="1">Membrane</location>
        <topology evidence="1">Multi-pass membrane protein</topology>
    </subcellularLocation>
</comment>
<keyword evidence="6" id="KW-1003">Cell membrane</keyword>
<dbReference type="EMBL" id="LNYJ01000011">
    <property type="protein sequence ID" value="KTD16822.1"/>
    <property type="molecule type" value="Genomic_DNA"/>
</dbReference>
<feature type="transmembrane region" description="Helical" evidence="6">
    <location>
        <begin position="106"/>
        <end position="126"/>
    </location>
</feature>
<evidence type="ECO:0000256" key="5">
    <source>
        <dbReference type="ARBA" id="ARBA00023136"/>
    </source>
</evidence>
<dbReference type="PATRIC" id="fig|456.5.peg.1201"/>
<name>A0A0W0VAE1_9GAMM</name>
<feature type="transmembrane region" description="Helical" evidence="6">
    <location>
        <begin position="6"/>
        <end position="35"/>
    </location>
</feature>
<dbReference type="OrthoDB" id="8559161at2"/>
<reference evidence="7 8" key="1">
    <citation type="submission" date="2015-11" db="EMBL/GenBank/DDBJ databases">
        <title>Genomic analysis of 38 Legionella species identifies large and diverse effector repertoires.</title>
        <authorList>
            <person name="Burstein D."/>
            <person name="Amaro F."/>
            <person name="Zusman T."/>
            <person name="Lifshitz Z."/>
            <person name="Cohen O."/>
            <person name="Gilbert J.A."/>
            <person name="Pupko T."/>
            <person name="Shuman H.A."/>
            <person name="Segal G."/>
        </authorList>
    </citation>
    <scope>NUCLEOTIDE SEQUENCE [LARGE SCALE GENOMIC DNA]</scope>
    <source>
        <strain evidence="7 8">BL-540</strain>
    </source>
</reference>
<gene>
    <name evidence="7" type="ORF">Ljor_1128</name>
</gene>
<feature type="transmembrane region" description="Helical" evidence="6">
    <location>
        <begin position="210"/>
        <end position="230"/>
    </location>
</feature>
<feature type="transmembrane region" description="Helical" evidence="6">
    <location>
        <begin position="146"/>
        <end position="175"/>
    </location>
</feature>
<evidence type="ECO:0000256" key="2">
    <source>
        <dbReference type="ARBA" id="ARBA00009142"/>
    </source>
</evidence>
<evidence type="ECO:0000313" key="7">
    <source>
        <dbReference type="EMBL" id="KTD16822.1"/>
    </source>
</evidence>
<accession>A0A0W0VAE1</accession>
<dbReference type="STRING" id="456.Ljor_1128"/>
<dbReference type="PANTHER" id="PTHR43701">
    <property type="entry name" value="MEMBRANE TRANSPORTER PROTEIN MJ0441-RELATED"/>
    <property type="match status" value="1"/>
</dbReference>
<evidence type="ECO:0000256" key="1">
    <source>
        <dbReference type="ARBA" id="ARBA00004141"/>
    </source>
</evidence>
<proteinExistence type="inferred from homology"/>
<feature type="transmembrane region" description="Helical" evidence="6">
    <location>
        <begin position="67"/>
        <end position="85"/>
    </location>
</feature>
<keyword evidence="8" id="KW-1185">Reference proteome</keyword>
<dbReference type="AlphaFoldDB" id="A0A0W0VAE1"/>
<evidence type="ECO:0000256" key="6">
    <source>
        <dbReference type="RuleBase" id="RU363041"/>
    </source>
</evidence>
<dbReference type="GO" id="GO:0005886">
    <property type="term" value="C:plasma membrane"/>
    <property type="evidence" value="ECO:0007669"/>
    <property type="project" value="UniProtKB-SubCell"/>
</dbReference>
<keyword evidence="3 6" id="KW-0812">Transmembrane</keyword>
<organism evidence="7 8">
    <name type="scientific">Legionella jordanis</name>
    <dbReference type="NCBI Taxonomy" id="456"/>
    <lineage>
        <taxon>Bacteria</taxon>
        <taxon>Pseudomonadati</taxon>
        <taxon>Pseudomonadota</taxon>
        <taxon>Gammaproteobacteria</taxon>
        <taxon>Legionellales</taxon>
        <taxon>Legionellaceae</taxon>
        <taxon>Legionella</taxon>
    </lineage>
</organism>
<keyword evidence="5 6" id="KW-0472">Membrane</keyword>
<dbReference type="RefSeq" id="WP_058470652.1">
    <property type="nucleotide sequence ID" value="NZ_CAAAIC010000002.1"/>
</dbReference>
<sequence>MVLLGYSLALLMGLILGMIGAGGSILTMPILVYLLGVTPMVATGYSLMVAGSAAFLGAISYWRQKQIYLKAALIFAIPAMITVFLTRAYLVSHLPDSIIGVSLDHFIMILFSFLMIIASSFLFMPLAIPSSNSSQNWNIKQYSKAITSSICVGIISGLVGAGGGFLIVPALMAFFDLQVKEAIGTSLAIIAINALAGINGDIASGVVFDWSFLILFTILTLSGLIFGISIGSKLQDRRLKTLFSLFALLIGITIFVKEIISLF</sequence>
<dbReference type="Proteomes" id="UP000055035">
    <property type="component" value="Unassembled WGS sequence"/>
</dbReference>
<dbReference type="InterPro" id="IPR002781">
    <property type="entry name" value="TM_pro_TauE-like"/>
</dbReference>
<comment type="caution">
    <text evidence="7">The sequence shown here is derived from an EMBL/GenBank/DDBJ whole genome shotgun (WGS) entry which is preliminary data.</text>
</comment>
<evidence type="ECO:0000256" key="3">
    <source>
        <dbReference type="ARBA" id="ARBA00022692"/>
    </source>
</evidence>
<protein>
    <recommendedName>
        <fullName evidence="6">Probable membrane transporter protein</fullName>
    </recommendedName>
</protein>
<dbReference type="Pfam" id="PF01925">
    <property type="entry name" value="TauE"/>
    <property type="match status" value="1"/>
</dbReference>